<organism evidence="1 2">
    <name type="scientific">Glossina brevipalpis</name>
    <dbReference type="NCBI Taxonomy" id="37001"/>
    <lineage>
        <taxon>Eukaryota</taxon>
        <taxon>Metazoa</taxon>
        <taxon>Ecdysozoa</taxon>
        <taxon>Arthropoda</taxon>
        <taxon>Hexapoda</taxon>
        <taxon>Insecta</taxon>
        <taxon>Pterygota</taxon>
        <taxon>Neoptera</taxon>
        <taxon>Endopterygota</taxon>
        <taxon>Diptera</taxon>
        <taxon>Brachycera</taxon>
        <taxon>Muscomorpha</taxon>
        <taxon>Hippoboscoidea</taxon>
        <taxon>Glossinidae</taxon>
        <taxon>Glossina</taxon>
    </lineage>
</organism>
<dbReference type="AlphaFoldDB" id="A0A1A9WZ61"/>
<evidence type="ECO:0000313" key="2">
    <source>
        <dbReference type="Proteomes" id="UP000091820"/>
    </source>
</evidence>
<evidence type="ECO:0000313" key="1">
    <source>
        <dbReference type="EnsemblMetazoa" id="GBRI038062-PA"/>
    </source>
</evidence>
<reference evidence="1" key="2">
    <citation type="submission" date="2020-05" db="UniProtKB">
        <authorList>
            <consortium name="EnsemblMetazoa"/>
        </authorList>
    </citation>
    <scope>IDENTIFICATION</scope>
    <source>
        <strain evidence="1">IAEA</strain>
    </source>
</reference>
<protein>
    <submittedName>
        <fullName evidence="1">Uncharacterized protein</fullName>
    </submittedName>
</protein>
<sequence length="121" mass="13517">MNEQANEASIYGYCVITKDHYKHRSMPKTEIGPSLTLTCLLCHNQRPLYSGTFNIPPVLKTCTCDIDRSIPKTEIGPSLILTCLLCHNQRPLYSGTLNTPPVLKTRTCDIDRSIPKTEIGP</sequence>
<reference evidence="2" key="1">
    <citation type="submission" date="2014-03" db="EMBL/GenBank/DDBJ databases">
        <authorList>
            <person name="Aksoy S."/>
            <person name="Warren W."/>
            <person name="Wilson R.K."/>
        </authorList>
    </citation>
    <scope>NUCLEOTIDE SEQUENCE [LARGE SCALE GENOMIC DNA]</scope>
    <source>
        <strain evidence="2">IAEA</strain>
    </source>
</reference>
<dbReference type="SUPFAM" id="SSF48695">
    <property type="entry name" value="Multiheme cytochromes"/>
    <property type="match status" value="1"/>
</dbReference>
<accession>A0A1A9WZ61</accession>
<keyword evidence="2" id="KW-1185">Reference proteome</keyword>
<proteinExistence type="predicted"/>
<dbReference type="EnsemblMetazoa" id="GBRI038062-RA">
    <property type="protein sequence ID" value="GBRI038062-PA"/>
    <property type="gene ID" value="GBRI038062"/>
</dbReference>
<dbReference type="InterPro" id="IPR036280">
    <property type="entry name" value="Multihaem_cyt_sf"/>
</dbReference>
<dbReference type="VEuPathDB" id="VectorBase:GBRI038062"/>
<name>A0A1A9WZ61_9MUSC</name>
<dbReference type="Proteomes" id="UP000091820">
    <property type="component" value="Unassembled WGS sequence"/>
</dbReference>